<reference evidence="3" key="1">
    <citation type="journal article" date="2019" name="Int. J. Syst. Evol. Microbiol.">
        <title>The Global Catalogue of Microorganisms (GCM) 10K type strain sequencing project: providing services to taxonomists for standard genome sequencing and annotation.</title>
        <authorList>
            <consortium name="The Broad Institute Genomics Platform"/>
            <consortium name="The Broad Institute Genome Sequencing Center for Infectious Disease"/>
            <person name="Wu L."/>
            <person name="Ma J."/>
        </authorList>
    </citation>
    <scope>NUCLEOTIDE SEQUENCE [LARGE SCALE GENOMIC DNA]</scope>
    <source>
        <strain evidence="3">JCM 17933</strain>
    </source>
</reference>
<dbReference type="Gene3D" id="1.10.1660.10">
    <property type="match status" value="1"/>
</dbReference>
<evidence type="ECO:0000259" key="1">
    <source>
        <dbReference type="PROSITE" id="PS50937"/>
    </source>
</evidence>
<dbReference type="EMBL" id="BAABHF010000019">
    <property type="protein sequence ID" value="GAA4494561.1"/>
    <property type="molecule type" value="Genomic_DNA"/>
</dbReference>
<dbReference type="SUPFAM" id="SSF46955">
    <property type="entry name" value="Putative DNA-binding domain"/>
    <property type="match status" value="1"/>
</dbReference>
<dbReference type="InterPro" id="IPR045745">
    <property type="entry name" value="HTH_58_Actinobacteria-type"/>
</dbReference>
<dbReference type="Gene3D" id="1.10.10.60">
    <property type="entry name" value="Homeodomain-like"/>
    <property type="match status" value="1"/>
</dbReference>
<dbReference type="InterPro" id="IPR009061">
    <property type="entry name" value="DNA-bd_dom_put_sf"/>
</dbReference>
<name>A0ABP8PXX5_9ACTN</name>
<organism evidence="2 3">
    <name type="scientific">Actinoallomurus oryzae</name>
    <dbReference type="NCBI Taxonomy" id="502180"/>
    <lineage>
        <taxon>Bacteria</taxon>
        <taxon>Bacillati</taxon>
        <taxon>Actinomycetota</taxon>
        <taxon>Actinomycetes</taxon>
        <taxon>Streptosporangiales</taxon>
        <taxon>Thermomonosporaceae</taxon>
        <taxon>Actinoallomurus</taxon>
    </lineage>
</organism>
<dbReference type="Pfam" id="PF19575">
    <property type="entry name" value="HTH_58"/>
    <property type="match status" value="1"/>
</dbReference>
<dbReference type="Pfam" id="PF00376">
    <property type="entry name" value="MerR"/>
    <property type="match status" value="1"/>
</dbReference>
<accession>A0ABP8PXX5</accession>
<evidence type="ECO:0000313" key="3">
    <source>
        <dbReference type="Proteomes" id="UP001500503"/>
    </source>
</evidence>
<dbReference type="Proteomes" id="UP001500503">
    <property type="component" value="Unassembled WGS sequence"/>
</dbReference>
<comment type="caution">
    <text evidence="2">The sequence shown here is derived from an EMBL/GenBank/DDBJ whole genome shotgun (WGS) entry which is preliminary data.</text>
</comment>
<dbReference type="PROSITE" id="PS50937">
    <property type="entry name" value="HTH_MERR_2"/>
    <property type="match status" value="1"/>
</dbReference>
<protein>
    <recommendedName>
        <fullName evidence="1">HTH merR-type domain-containing protein</fullName>
    </recommendedName>
</protein>
<gene>
    <name evidence="2" type="ORF">GCM10023191_033980</name>
</gene>
<keyword evidence="3" id="KW-1185">Reference proteome</keyword>
<proteinExistence type="predicted"/>
<feature type="domain" description="HTH merR-type" evidence="1">
    <location>
        <begin position="8"/>
        <end position="56"/>
    </location>
</feature>
<evidence type="ECO:0000313" key="2">
    <source>
        <dbReference type="EMBL" id="GAA4494561.1"/>
    </source>
</evidence>
<sequence>MPFSDDDLMTPREVAATLGVRASTVALWARLGFLKPAVRTPGGHRRYFRGDVLAFRDDRRSREPDPADEEMMRDAVRLYQQGWSIRRVAEEFGLGYGRMRRILLTRTTLRDR</sequence>
<dbReference type="InterPro" id="IPR000551">
    <property type="entry name" value="MerR-type_HTH_dom"/>
</dbReference>
<dbReference type="RefSeq" id="WP_345464534.1">
    <property type="nucleotide sequence ID" value="NZ_BAABHF010000019.1"/>
</dbReference>
<dbReference type="SMART" id="SM00422">
    <property type="entry name" value="HTH_MERR"/>
    <property type="match status" value="1"/>
</dbReference>